<keyword evidence="3" id="KW-1185">Reference proteome</keyword>
<protein>
    <submittedName>
        <fullName evidence="2">DUF1499 domain-containing protein</fullName>
    </submittedName>
</protein>
<organism evidence="2 3">
    <name type="scientific">Halomonas salifodinae</name>
    <dbReference type="NCBI Taxonomy" id="438745"/>
    <lineage>
        <taxon>Bacteria</taxon>
        <taxon>Pseudomonadati</taxon>
        <taxon>Pseudomonadota</taxon>
        <taxon>Gammaproteobacteria</taxon>
        <taxon>Oceanospirillales</taxon>
        <taxon>Halomonadaceae</taxon>
        <taxon>Halomonas</taxon>
    </lineage>
</organism>
<keyword evidence="1" id="KW-0812">Transmembrane</keyword>
<dbReference type="Proteomes" id="UP001596411">
    <property type="component" value="Unassembled WGS sequence"/>
</dbReference>
<name>A0ABW2ETV4_9GAMM</name>
<feature type="transmembrane region" description="Helical" evidence="1">
    <location>
        <begin position="83"/>
        <end position="101"/>
    </location>
</feature>
<proteinExistence type="predicted"/>
<evidence type="ECO:0000313" key="2">
    <source>
        <dbReference type="EMBL" id="MFC7088261.1"/>
    </source>
</evidence>
<reference evidence="3" key="1">
    <citation type="journal article" date="2019" name="Int. J. Syst. Evol. Microbiol.">
        <title>The Global Catalogue of Microorganisms (GCM) 10K type strain sequencing project: providing services to taxonomists for standard genome sequencing and annotation.</title>
        <authorList>
            <consortium name="The Broad Institute Genomics Platform"/>
            <consortium name="The Broad Institute Genome Sequencing Center for Infectious Disease"/>
            <person name="Wu L."/>
            <person name="Ma J."/>
        </authorList>
    </citation>
    <scope>NUCLEOTIDE SEQUENCE [LARGE SCALE GENOMIC DNA]</scope>
    <source>
        <strain evidence="3">CGMCC 1.13666</strain>
    </source>
</reference>
<gene>
    <name evidence="2" type="ORF">ACFQH5_01700</name>
</gene>
<dbReference type="RefSeq" id="WP_346061541.1">
    <property type="nucleotide sequence ID" value="NZ_BAAADR010000004.1"/>
</dbReference>
<keyword evidence="1" id="KW-1133">Transmembrane helix</keyword>
<accession>A0ABW2ETV4</accession>
<evidence type="ECO:0000256" key="1">
    <source>
        <dbReference type="SAM" id="Phobius"/>
    </source>
</evidence>
<keyword evidence="1" id="KW-0472">Membrane</keyword>
<comment type="caution">
    <text evidence="2">The sequence shown here is derived from an EMBL/GenBank/DDBJ whole genome shotgun (WGS) entry which is preliminary data.</text>
</comment>
<dbReference type="EMBL" id="JBHSZP010000002">
    <property type="protein sequence ID" value="MFC7088261.1"/>
    <property type="molecule type" value="Genomic_DNA"/>
</dbReference>
<dbReference type="InterPro" id="IPR010865">
    <property type="entry name" value="DUF1499"/>
</dbReference>
<feature type="transmembrane region" description="Helical" evidence="1">
    <location>
        <begin position="56"/>
        <end position="76"/>
    </location>
</feature>
<evidence type="ECO:0000313" key="3">
    <source>
        <dbReference type="Proteomes" id="UP001596411"/>
    </source>
</evidence>
<dbReference type="Pfam" id="PF07386">
    <property type="entry name" value="DUF1499"/>
    <property type="match status" value="1"/>
</dbReference>
<sequence length="255" mass="27486">MVILEPYVRGGRWPTGLAILSVLLLGLAALLMGGAGPAYRLDALDLGQALGLLRQGAYVAVAAAGTALLALVMAAWCRRLRPALIGGLVLLVVATLLVVPVQHLQRAQAVPPIHDITTDLENPPTFVALASAREAAPNAVGYPRAFADQQRRAYPMLAPLMLDAPMAQVMLTAETMMRERGWEIARVGETTLEATATTTWFGFEDDVVLRLSETDTGVRVDMRSASRLGRSDLGTNAIRIQEFLDALERQLHRNG</sequence>